<evidence type="ECO:0000259" key="1">
    <source>
        <dbReference type="Pfam" id="PF13966"/>
    </source>
</evidence>
<dbReference type="InterPro" id="IPR026960">
    <property type="entry name" value="RVT-Znf"/>
</dbReference>
<keyword evidence="3" id="KW-1185">Reference proteome</keyword>
<organism evidence="2 3">
    <name type="scientific">Cajanus cajan</name>
    <name type="common">Pigeon pea</name>
    <name type="synonym">Cajanus indicus</name>
    <dbReference type="NCBI Taxonomy" id="3821"/>
    <lineage>
        <taxon>Eukaryota</taxon>
        <taxon>Viridiplantae</taxon>
        <taxon>Streptophyta</taxon>
        <taxon>Embryophyta</taxon>
        <taxon>Tracheophyta</taxon>
        <taxon>Spermatophyta</taxon>
        <taxon>Magnoliopsida</taxon>
        <taxon>eudicotyledons</taxon>
        <taxon>Gunneridae</taxon>
        <taxon>Pentapetalae</taxon>
        <taxon>rosids</taxon>
        <taxon>fabids</taxon>
        <taxon>Fabales</taxon>
        <taxon>Fabaceae</taxon>
        <taxon>Papilionoideae</taxon>
        <taxon>50 kb inversion clade</taxon>
        <taxon>NPAAA clade</taxon>
        <taxon>indigoferoid/millettioid clade</taxon>
        <taxon>Phaseoleae</taxon>
        <taxon>Cajanus</taxon>
    </lineage>
</organism>
<reference evidence="2" key="1">
    <citation type="journal article" date="2012" name="Nat. Biotechnol.">
        <title>Draft genome sequence of pigeonpea (Cajanus cajan), an orphan legume crop of resource-poor farmers.</title>
        <authorList>
            <person name="Varshney R.K."/>
            <person name="Chen W."/>
            <person name="Li Y."/>
            <person name="Bharti A.K."/>
            <person name="Saxena R.K."/>
            <person name="Schlueter J.A."/>
            <person name="Donoghue M.T."/>
            <person name="Azam S."/>
            <person name="Fan G."/>
            <person name="Whaley A.M."/>
            <person name="Farmer A.D."/>
            <person name="Sheridan J."/>
            <person name="Iwata A."/>
            <person name="Tuteja R."/>
            <person name="Penmetsa R.V."/>
            <person name="Wu W."/>
            <person name="Upadhyaya H.D."/>
            <person name="Yang S.P."/>
            <person name="Shah T."/>
            <person name="Saxena K.B."/>
            <person name="Michael T."/>
            <person name="McCombie W.R."/>
            <person name="Yang B."/>
            <person name="Zhang G."/>
            <person name="Yang H."/>
            <person name="Wang J."/>
            <person name="Spillane C."/>
            <person name="Cook D.R."/>
            <person name="May G.D."/>
            <person name="Xu X."/>
            <person name="Jackson S.A."/>
        </authorList>
    </citation>
    <scope>NUCLEOTIDE SEQUENCE [LARGE SCALE GENOMIC DNA]</scope>
</reference>
<sequence>LFSMIWKWPGPKQIRCMLWMITHNSLPTNVWPYSQLMTSEAICLFCHEERETSLHALRDCVGENVVWQAVMGQITIQNFFISPLPEWMFLNLSHAKVTWSQTFGLTLDSI</sequence>
<proteinExistence type="predicted"/>
<protein>
    <submittedName>
        <fullName evidence="2">Ribonuclease H protein At1g65750 family</fullName>
    </submittedName>
</protein>
<feature type="non-terminal residue" evidence="2">
    <location>
        <position position="1"/>
    </location>
</feature>
<dbReference type="Pfam" id="PF13966">
    <property type="entry name" value="zf-RVT"/>
    <property type="match status" value="1"/>
</dbReference>
<accession>A0A151QY00</accession>
<dbReference type="Proteomes" id="UP000075243">
    <property type="component" value="Unassembled WGS sequence"/>
</dbReference>
<gene>
    <name evidence="2" type="ORF">KK1_043768</name>
</gene>
<name>A0A151QY00_CAJCA</name>
<evidence type="ECO:0000313" key="3">
    <source>
        <dbReference type="Proteomes" id="UP000075243"/>
    </source>
</evidence>
<dbReference type="EMBL" id="KQ484423">
    <property type="protein sequence ID" value="KYP35211.1"/>
    <property type="molecule type" value="Genomic_DNA"/>
</dbReference>
<dbReference type="AlphaFoldDB" id="A0A151QY00"/>
<feature type="domain" description="Reverse transcriptase zinc-binding" evidence="1">
    <location>
        <begin position="3"/>
        <end position="67"/>
    </location>
</feature>
<dbReference type="Gramene" id="C.cajan_46056.t">
    <property type="protein sequence ID" value="C.cajan_46056.t.cds1"/>
    <property type="gene ID" value="C.cajan_46056"/>
</dbReference>
<evidence type="ECO:0000313" key="2">
    <source>
        <dbReference type="EMBL" id="KYP35211.1"/>
    </source>
</evidence>